<gene>
    <name evidence="3" type="ORF">ACFSDB_05070</name>
</gene>
<comment type="caution">
    <text evidence="3">The sequence shown here is derived from an EMBL/GenBank/DDBJ whole genome shotgun (WGS) entry which is preliminary data.</text>
</comment>
<feature type="region of interest" description="Disordered" evidence="1">
    <location>
        <begin position="182"/>
        <end position="208"/>
    </location>
</feature>
<evidence type="ECO:0000313" key="4">
    <source>
        <dbReference type="Proteomes" id="UP001597273"/>
    </source>
</evidence>
<reference evidence="4" key="1">
    <citation type="journal article" date="2019" name="Int. J. Syst. Evol. Microbiol.">
        <title>The Global Catalogue of Microorganisms (GCM) 10K type strain sequencing project: providing services to taxonomists for standard genome sequencing and annotation.</title>
        <authorList>
            <consortium name="The Broad Institute Genomics Platform"/>
            <consortium name="The Broad Institute Genome Sequencing Center for Infectious Disease"/>
            <person name="Wu L."/>
            <person name="Ma J."/>
        </authorList>
    </citation>
    <scope>NUCLEOTIDE SEQUENCE [LARGE SCALE GENOMIC DNA]</scope>
    <source>
        <strain evidence="4">CGMCC 1.15475</strain>
    </source>
</reference>
<dbReference type="Proteomes" id="UP001597273">
    <property type="component" value="Unassembled WGS sequence"/>
</dbReference>
<dbReference type="Gene3D" id="3.10.450.40">
    <property type="match status" value="2"/>
</dbReference>
<feature type="compositionally biased region" description="Basic and acidic residues" evidence="1">
    <location>
        <begin position="105"/>
        <end position="118"/>
    </location>
</feature>
<dbReference type="InterPro" id="IPR025711">
    <property type="entry name" value="PepSY"/>
</dbReference>
<feature type="domain" description="PepSY" evidence="2">
    <location>
        <begin position="131"/>
        <end position="188"/>
    </location>
</feature>
<feature type="region of interest" description="Disordered" evidence="1">
    <location>
        <begin position="105"/>
        <end position="127"/>
    </location>
</feature>
<feature type="domain" description="PepSY" evidence="2">
    <location>
        <begin position="49"/>
        <end position="105"/>
    </location>
</feature>
<evidence type="ECO:0000313" key="3">
    <source>
        <dbReference type="EMBL" id="MFD1862288.1"/>
    </source>
</evidence>
<feature type="compositionally biased region" description="Acidic residues" evidence="1">
    <location>
        <begin position="190"/>
        <end position="208"/>
    </location>
</feature>
<proteinExistence type="predicted"/>
<accession>A0ABW4QFK6</accession>
<dbReference type="Pfam" id="PF03413">
    <property type="entry name" value="PepSY"/>
    <property type="match status" value="2"/>
</dbReference>
<organism evidence="3 4">
    <name type="scientific">Planococcus chinensis</name>
    <dbReference type="NCBI Taxonomy" id="272917"/>
    <lineage>
        <taxon>Bacteria</taxon>
        <taxon>Bacillati</taxon>
        <taxon>Bacillota</taxon>
        <taxon>Bacilli</taxon>
        <taxon>Bacillales</taxon>
        <taxon>Caryophanaceae</taxon>
        <taxon>Planococcus</taxon>
    </lineage>
</organism>
<dbReference type="EMBL" id="JBHUFW010000004">
    <property type="protein sequence ID" value="MFD1862288.1"/>
    <property type="molecule type" value="Genomic_DNA"/>
</dbReference>
<keyword evidence="4" id="KW-1185">Reference proteome</keyword>
<sequence length="208" mass="22921">MKKYIYIPVVAGALAFGGIVWANGDDGSQKAGTGGQQPVAPAANSEEMLSFDEATAKALAIANGTITDVELDRDSRTPHYEIDIDHEGYEYDVKIDAYSGKVLEQKREKEDRDDRRDDDWADSPAASENLISSEQAVKAAQAVAEGTVEKVELEREDGTVYYEVKIGDGRTEHEVYVNAADGTILKQEQDHEDDDDDNDDDDDDRDDD</sequence>
<dbReference type="RefSeq" id="WP_204892671.1">
    <property type="nucleotide sequence ID" value="NZ_JBHUFW010000004.1"/>
</dbReference>
<name>A0ABW4QFK6_9BACL</name>
<evidence type="ECO:0000256" key="1">
    <source>
        <dbReference type="SAM" id="MobiDB-lite"/>
    </source>
</evidence>
<evidence type="ECO:0000259" key="2">
    <source>
        <dbReference type="Pfam" id="PF03413"/>
    </source>
</evidence>
<protein>
    <submittedName>
        <fullName evidence="3">PepSY domain-containing protein</fullName>
    </submittedName>
</protein>